<dbReference type="SMART" id="SM00267">
    <property type="entry name" value="GGDEF"/>
    <property type="match status" value="1"/>
</dbReference>
<keyword evidence="2" id="KW-0472">Membrane</keyword>
<dbReference type="Gene3D" id="3.30.70.270">
    <property type="match status" value="1"/>
</dbReference>
<dbReference type="InterPro" id="IPR000160">
    <property type="entry name" value="GGDEF_dom"/>
</dbReference>
<dbReference type="PANTHER" id="PTHR44757:SF2">
    <property type="entry name" value="BIOFILM ARCHITECTURE MAINTENANCE PROTEIN MBAA"/>
    <property type="match status" value="1"/>
</dbReference>
<dbReference type="Proteomes" id="UP000184536">
    <property type="component" value="Unassembled WGS sequence"/>
</dbReference>
<evidence type="ECO:0000256" key="2">
    <source>
        <dbReference type="SAM" id="Phobius"/>
    </source>
</evidence>
<proteinExistence type="predicted"/>
<dbReference type="InterPro" id="IPR052155">
    <property type="entry name" value="Biofilm_reg_signaling"/>
</dbReference>
<dbReference type="InterPro" id="IPR043128">
    <property type="entry name" value="Rev_trsase/Diguanyl_cyclase"/>
</dbReference>
<dbReference type="FunFam" id="3.20.20.450:FF:000001">
    <property type="entry name" value="Cyclic di-GMP phosphodiesterase yahA"/>
    <property type="match status" value="1"/>
</dbReference>
<dbReference type="EMBL" id="FQZV01000010">
    <property type="protein sequence ID" value="SHI92115.1"/>
    <property type="molecule type" value="Genomic_DNA"/>
</dbReference>
<feature type="coiled-coil region" evidence="1">
    <location>
        <begin position="93"/>
        <end position="128"/>
    </location>
</feature>
<evidence type="ECO:0000313" key="6">
    <source>
        <dbReference type="Proteomes" id="UP000184536"/>
    </source>
</evidence>
<keyword evidence="6" id="KW-1185">Reference proteome</keyword>
<dbReference type="Gene3D" id="3.20.20.450">
    <property type="entry name" value="EAL domain"/>
    <property type="match status" value="1"/>
</dbReference>
<sequence length="569" mass="64791">MSALFYGQDRSLRGNHVPNPGHSAFKITMIYAIVGALWILFSDTALNRVVQDVDLLSTLQTFKGWFYVLATASMLYALIYRHIDNTLYWSRELMSSYEELEAATEELLAAEEEQKLQLEKLKESEEALRLSEARVFDLSYYDPLTGLPNPTLFHDRVTQALFQAESKKHKAALLYLDLDYFKVINETMGHNTGSDLLIQVGTALKTCLHEIDILTRYSKDEFAIFLPVIHDPESAAEVGSKILKLFENPWLLNQKELYITASIGIAIYPEDSLEGYDLLQKSETAMCYAKGQGRNCFQFYSDKLNIPIMEKFQLENHLRSALRKDEFVLHYQPLADLTTGNIIGVEALLRWQHPDMGLIAPMRFIPLAEASNLILPIGEWVLRTACRQLKEWRDQGFPSMIVSVNLSARQFQQSNLVEMVTAVLNECQVEPSCLEIEITEGIVLHNLELVTDVLHRFKCMGIRIALDDFGTGYSSLNYLKQLPIDTIKIDKSFISGIMEDPREEAIARAIINLAHNLNLSVTAEGVETQEQLLFLRNRFCDKAQGYFLSRPLPADQVEKCFLRSINLVP</sequence>
<dbReference type="STRING" id="1121919.SAMN02745975_00892"/>
<feature type="domain" description="EAL" evidence="3">
    <location>
        <begin position="311"/>
        <end position="565"/>
    </location>
</feature>
<reference evidence="6" key="1">
    <citation type="submission" date="2016-11" db="EMBL/GenBank/DDBJ databases">
        <authorList>
            <person name="Varghese N."/>
            <person name="Submissions S."/>
        </authorList>
    </citation>
    <scope>NUCLEOTIDE SEQUENCE [LARGE SCALE GENOMIC DNA]</scope>
    <source>
        <strain evidence="6">DSM 17957</strain>
    </source>
</reference>
<keyword evidence="2" id="KW-1133">Transmembrane helix</keyword>
<dbReference type="PANTHER" id="PTHR44757">
    <property type="entry name" value="DIGUANYLATE CYCLASE DGCP"/>
    <property type="match status" value="1"/>
</dbReference>
<dbReference type="InterPro" id="IPR035919">
    <property type="entry name" value="EAL_sf"/>
</dbReference>
<dbReference type="SMART" id="SM00052">
    <property type="entry name" value="EAL"/>
    <property type="match status" value="1"/>
</dbReference>
<evidence type="ECO:0000313" key="5">
    <source>
        <dbReference type="EMBL" id="SHI92115.1"/>
    </source>
</evidence>
<gene>
    <name evidence="5" type="ORF">SAMN02745975_00892</name>
</gene>
<organism evidence="5 6">
    <name type="scientific">Geosporobacter subterraneus DSM 17957</name>
    <dbReference type="NCBI Taxonomy" id="1121919"/>
    <lineage>
        <taxon>Bacteria</taxon>
        <taxon>Bacillati</taxon>
        <taxon>Bacillota</taxon>
        <taxon>Clostridia</taxon>
        <taxon>Peptostreptococcales</taxon>
        <taxon>Thermotaleaceae</taxon>
        <taxon>Geosporobacter</taxon>
    </lineage>
</organism>
<name>A0A1M6F369_9FIRM</name>
<keyword evidence="2" id="KW-0812">Transmembrane</keyword>
<dbReference type="PROSITE" id="PS50883">
    <property type="entry name" value="EAL"/>
    <property type="match status" value="1"/>
</dbReference>
<dbReference type="Pfam" id="PF00990">
    <property type="entry name" value="GGDEF"/>
    <property type="match status" value="1"/>
</dbReference>
<accession>A0A1M6F369</accession>
<feature type="transmembrane region" description="Helical" evidence="2">
    <location>
        <begin position="64"/>
        <end position="83"/>
    </location>
</feature>
<evidence type="ECO:0000259" key="4">
    <source>
        <dbReference type="PROSITE" id="PS50887"/>
    </source>
</evidence>
<dbReference type="NCBIfam" id="TIGR00254">
    <property type="entry name" value="GGDEF"/>
    <property type="match status" value="1"/>
</dbReference>
<feature type="transmembrane region" description="Helical" evidence="2">
    <location>
        <begin position="21"/>
        <end position="41"/>
    </location>
</feature>
<dbReference type="CDD" id="cd01949">
    <property type="entry name" value="GGDEF"/>
    <property type="match status" value="1"/>
</dbReference>
<evidence type="ECO:0000259" key="3">
    <source>
        <dbReference type="PROSITE" id="PS50883"/>
    </source>
</evidence>
<dbReference type="InterPro" id="IPR001633">
    <property type="entry name" value="EAL_dom"/>
</dbReference>
<dbReference type="SUPFAM" id="SSF141868">
    <property type="entry name" value="EAL domain-like"/>
    <property type="match status" value="1"/>
</dbReference>
<feature type="domain" description="GGDEF" evidence="4">
    <location>
        <begin position="169"/>
        <end position="302"/>
    </location>
</feature>
<dbReference type="InterPro" id="IPR029787">
    <property type="entry name" value="Nucleotide_cyclase"/>
</dbReference>
<protein>
    <submittedName>
        <fullName evidence="5">Diguanylate cyclase (GGDEF) domain-containing protein</fullName>
    </submittedName>
</protein>
<dbReference type="AlphaFoldDB" id="A0A1M6F369"/>
<dbReference type="PROSITE" id="PS50887">
    <property type="entry name" value="GGDEF"/>
    <property type="match status" value="1"/>
</dbReference>
<evidence type="ECO:0000256" key="1">
    <source>
        <dbReference type="SAM" id="Coils"/>
    </source>
</evidence>
<keyword evidence="1" id="KW-0175">Coiled coil</keyword>
<dbReference type="CDD" id="cd01948">
    <property type="entry name" value="EAL"/>
    <property type="match status" value="1"/>
</dbReference>
<dbReference type="SUPFAM" id="SSF55073">
    <property type="entry name" value="Nucleotide cyclase"/>
    <property type="match status" value="1"/>
</dbReference>
<dbReference type="Pfam" id="PF00563">
    <property type="entry name" value="EAL"/>
    <property type="match status" value="1"/>
</dbReference>